<reference evidence="5" key="1">
    <citation type="submission" date="2021-06" db="EMBL/GenBank/DDBJ databases">
        <authorList>
            <person name="Kallberg Y."/>
            <person name="Tangrot J."/>
            <person name="Rosling A."/>
        </authorList>
    </citation>
    <scope>NUCLEOTIDE SEQUENCE</scope>
    <source>
        <strain evidence="5">FL966</strain>
    </source>
</reference>
<dbReference type="Gene3D" id="1.20.120.330">
    <property type="entry name" value="Nucleotidyltransferases domain 2"/>
    <property type="match status" value="1"/>
</dbReference>
<feature type="compositionally biased region" description="Low complexity" evidence="3">
    <location>
        <begin position="203"/>
        <end position="218"/>
    </location>
</feature>
<dbReference type="AlphaFoldDB" id="A0A9N9BKT4"/>
<dbReference type="InterPro" id="IPR039892">
    <property type="entry name" value="Spa2/Sph1"/>
</dbReference>
<evidence type="ECO:0000256" key="3">
    <source>
        <dbReference type="SAM" id="MobiDB-lite"/>
    </source>
</evidence>
<comment type="caution">
    <text evidence="5">The sequence shown here is derived from an EMBL/GenBank/DDBJ whole genome shotgun (WGS) entry which is preliminary data.</text>
</comment>
<dbReference type="Pfam" id="PF12205">
    <property type="entry name" value="GIT1_C"/>
    <property type="match status" value="1"/>
</dbReference>
<proteinExistence type="predicted"/>
<dbReference type="EMBL" id="CAJVQA010003302">
    <property type="protein sequence ID" value="CAG8571530.1"/>
    <property type="molecule type" value="Genomic_DNA"/>
</dbReference>
<evidence type="ECO:0000256" key="1">
    <source>
        <dbReference type="ARBA" id="ARBA00022737"/>
    </source>
</evidence>
<gene>
    <name evidence="5" type="ORF">CPELLU_LOCUS5676</name>
</gene>
<protein>
    <submittedName>
        <fullName evidence="5">19815_t:CDS:1</fullName>
    </submittedName>
</protein>
<keyword evidence="2" id="KW-0175">Coiled coil</keyword>
<evidence type="ECO:0000259" key="4">
    <source>
        <dbReference type="SMART" id="SM00555"/>
    </source>
</evidence>
<dbReference type="PANTHER" id="PTHR21601">
    <property type="entry name" value="SPA2 PROTEIN"/>
    <property type="match status" value="1"/>
</dbReference>
<dbReference type="GO" id="GO:0005078">
    <property type="term" value="F:MAP-kinase scaffold activity"/>
    <property type="evidence" value="ECO:0007669"/>
    <property type="project" value="TreeGrafter"/>
</dbReference>
<evidence type="ECO:0000256" key="2">
    <source>
        <dbReference type="SAM" id="Coils"/>
    </source>
</evidence>
<dbReference type="InterPro" id="IPR022018">
    <property type="entry name" value="GIT1_C"/>
</dbReference>
<name>A0A9N9BKT4_9GLOM</name>
<feature type="coiled-coil region" evidence="2">
    <location>
        <begin position="275"/>
        <end position="412"/>
    </location>
</feature>
<feature type="domain" description="GIT Spa2 homology (SHD)" evidence="4">
    <location>
        <begin position="31"/>
        <end position="61"/>
    </location>
</feature>
<sequence>MDVATTQYEALKAFLETHLANEKADGSRAGAKEKLNRLTQVQFFELSTDVYDELTRRLMDSKDAPFLPVRDEFHPKRNQARQKLATLPANRFKDLAVDIYYELERRHPELKDMKFSKPAPQYYPPNNKFNNNYQPTSPGQTTIIPKTGTVKQEIITDFQIQKPTSRPGAPADNNIENNPKPYVNGNHSNIPIPDSMPPEYGLSRAPRSRSQSTASSVSDIGNHYMSMASVTSSSSKGTRDTANSQKLNFESLDNLMADLGDIIGHKKENSIERMRSDYEFQIATLKKRVNDLESELAESVNANGNSRIHSLENQLEELLKINEQQKSQLMLLEQEVMQLNEERQQQLEVTNDVKKEATSLLEEVKILSMKNEELSSEKERDSAKIQSLTKAVDEWKNKYENAKAEMNNMNEVSFLDVDMLKAYLERQTESIVQAIQTLLSSIRNGSHVNELSENITNIVTIVANVISTCQDFFGSSADAHYRLRGDSILKNLVDCVNKLGEMRETITNDGEGFMSNRASKQRLASASFDIAKFTKELVGLFE</sequence>
<dbReference type="SMART" id="SM00555">
    <property type="entry name" value="GIT"/>
    <property type="match status" value="2"/>
</dbReference>
<feature type="region of interest" description="Disordered" evidence="3">
    <location>
        <begin position="159"/>
        <end position="221"/>
    </location>
</feature>
<evidence type="ECO:0000313" key="6">
    <source>
        <dbReference type="Proteomes" id="UP000789759"/>
    </source>
</evidence>
<dbReference type="OrthoDB" id="5588096at2759"/>
<accession>A0A9N9BKT4</accession>
<dbReference type="PANTHER" id="PTHR21601:SF0">
    <property type="entry name" value="PROTEIN SPA2-RELATED"/>
    <property type="match status" value="1"/>
</dbReference>
<organism evidence="5 6">
    <name type="scientific">Cetraspora pellucida</name>
    <dbReference type="NCBI Taxonomy" id="1433469"/>
    <lineage>
        <taxon>Eukaryota</taxon>
        <taxon>Fungi</taxon>
        <taxon>Fungi incertae sedis</taxon>
        <taxon>Mucoromycota</taxon>
        <taxon>Glomeromycotina</taxon>
        <taxon>Glomeromycetes</taxon>
        <taxon>Diversisporales</taxon>
        <taxon>Gigasporaceae</taxon>
        <taxon>Cetraspora</taxon>
    </lineage>
</organism>
<dbReference type="Pfam" id="PF08518">
    <property type="entry name" value="GIT_SHD"/>
    <property type="match status" value="2"/>
</dbReference>
<dbReference type="InterPro" id="IPR013724">
    <property type="entry name" value="GIT_SHD"/>
</dbReference>
<keyword evidence="6" id="KW-1185">Reference proteome</keyword>
<dbReference type="Proteomes" id="UP000789759">
    <property type="component" value="Unassembled WGS sequence"/>
</dbReference>
<evidence type="ECO:0000313" key="5">
    <source>
        <dbReference type="EMBL" id="CAG8571530.1"/>
    </source>
</evidence>
<feature type="domain" description="GIT Spa2 homology (SHD)" evidence="4">
    <location>
        <begin position="80"/>
        <end position="110"/>
    </location>
</feature>
<keyword evidence="1" id="KW-0677">Repeat</keyword>